<organism evidence="1">
    <name type="scientific">Herbaspirillum huttiense subsp. nephrolepidis</name>
    <dbReference type="NCBI Taxonomy" id="3075126"/>
    <lineage>
        <taxon>Bacteria</taxon>
        <taxon>Pseudomonadati</taxon>
        <taxon>Pseudomonadota</taxon>
        <taxon>Betaproteobacteria</taxon>
        <taxon>Burkholderiales</taxon>
        <taxon>Oxalobacteraceae</taxon>
        <taxon>Herbaspirillum</taxon>
    </lineage>
</organism>
<proteinExistence type="predicted"/>
<evidence type="ECO:0000313" key="1">
    <source>
        <dbReference type="EMBL" id="MDT0337829.1"/>
    </source>
</evidence>
<gene>
    <name evidence="1" type="ORF">RJN63_13375</name>
</gene>
<sequence length="159" mass="18258">MMRKKYLARAFISASLLLLGAIGICVYPFTLSNPDVTIQVFDRRYACGECYVAFGISKIEGRDESNRQNSPYRFEDWDVLVLFRGNDSYLSRYQDELFEKDPACTWPTFRLTGQFKRRLIYALIFNGDHYDGIYFDANSGVAINTEPSCKTVARETALP</sequence>
<reference evidence="1" key="1">
    <citation type="submission" date="2023-02" db="EMBL/GenBank/DDBJ databases">
        <title>Description of Herbaspirillum huttiense subsp. nephrolepsisexaltata and Herbaspirillum huttiense subsp. lycopersicon.</title>
        <authorList>
            <person name="Poudel M."/>
            <person name="Sharma A."/>
            <person name="Goss E."/>
            <person name="Tapia J.H."/>
            <person name="Harmon C.M."/>
            <person name="Jones J.B."/>
        </authorList>
    </citation>
    <scope>NUCLEOTIDE SEQUENCE</scope>
    <source>
        <strain evidence="1">NC40101</strain>
    </source>
</reference>
<dbReference type="EMBL" id="JAVRAA010000006">
    <property type="protein sequence ID" value="MDT0337829.1"/>
    <property type="molecule type" value="Genomic_DNA"/>
</dbReference>
<protein>
    <submittedName>
        <fullName evidence="1">Uncharacterized protein</fullName>
    </submittedName>
</protein>
<accession>A0AAE4GBC8</accession>
<dbReference type="RefSeq" id="WP_310836309.1">
    <property type="nucleotide sequence ID" value="NZ_JAVLSM010000003.1"/>
</dbReference>
<dbReference type="AlphaFoldDB" id="A0AAE4GBC8"/>
<comment type="caution">
    <text evidence="1">The sequence shown here is derived from an EMBL/GenBank/DDBJ whole genome shotgun (WGS) entry which is preliminary data.</text>
</comment>
<name>A0AAE4GBC8_9BURK</name>